<feature type="compositionally biased region" description="Low complexity" evidence="8">
    <location>
        <begin position="49"/>
        <end position="60"/>
    </location>
</feature>
<dbReference type="Gene3D" id="1.25.40.700">
    <property type="match status" value="1"/>
</dbReference>
<feature type="region of interest" description="Disordered" evidence="8">
    <location>
        <begin position="1289"/>
        <end position="1309"/>
    </location>
</feature>
<dbReference type="PANTHER" id="PTHR13405">
    <property type="entry name" value="NUCLEAR PORE COMPLEX PROTEIN NUP133"/>
    <property type="match status" value="1"/>
</dbReference>
<dbReference type="InterPro" id="IPR007187">
    <property type="entry name" value="Nucleoporin_Nup133/Nup155_C"/>
</dbReference>
<evidence type="ECO:0008006" key="13">
    <source>
        <dbReference type="Google" id="ProtNLM"/>
    </source>
</evidence>
<evidence type="ECO:0000313" key="11">
    <source>
        <dbReference type="EMBL" id="POY74363.1"/>
    </source>
</evidence>
<dbReference type="OrthoDB" id="103454at2759"/>
<gene>
    <name evidence="11" type="ORF">BMF94_2557</name>
</gene>
<evidence type="ECO:0000256" key="8">
    <source>
        <dbReference type="SAM" id="MobiDB-lite"/>
    </source>
</evidence>
<name>A0A2S5BC79_9BASI</name>
<evidence type="ECO:0000259" key="9">
    <source>
        <dbReference type="Pfam" id="PF03177"/>
    </source>
</evidence>
<proteinExistence type="inferred from homology"/>
<evidence type="ECO:0000256" key="2">
    <source>
        <dbReference type="ARBA" id="ARBA00005569"/>
    </source>
</evidence>
<evidence type="ECO:0000256" key="6">
    <source>
        <dbReference type="ARBA" id="ARBA00023010"/>
    </source>
</evidence>
<evidence type="ECO:0000256" key="4">
    <source>
        <dbReference type="ARBA" id="ARBA00022816"/>
    </source>
</evidence>
<keyword evidence="12" id="KW-1185">Reference proteome</keyword>
<dbReference type="GO" id="GO:0031080">
    <property type="term" value="C:nuclear pore outer ring"/>
    <property type="evidence" value="ECO:0007669"/>
    <property type="project" value="TreeGrafter"/>
</dbReference>
<dbReference type="InterPro" id="IPR014908">
    <property type="entry name" value="Nucleoporin_Nup133/Nup155_N"/>
</dbReference>
<dbReference type="InterPro" id="IPR037624">
    <property type="entry name" value="Nup133-like"/>
</dbReference>
<dbReference type="PANTHER" id="PTHR13405:SF11">
    <property type="entry name" value="NUCLEAR PORE COMPLEX PROTEIN NUP133"/>
    <property type="match status" value="1"/>
</dbReference>
<keyword evidence="3" id="KW-0813">Transport</keyword>
<evidence type="ECO:0000256" key="1">
    <source>
        <dbReference type="ARBA" id="ARBA00004259"/>
    </source>
</evidence>
<dbReference type="GO" id="GO:0006606">
    <property type="term" value="P:protein import into nucleus"/>
    <property type="evidence" value="ECO:0007669"/>
    <property type="project" value="TreeGrafter"/>
</dbReference>
<comment type="caution">
    <text evidence="11">The sequence shown here is derived from an EMBL/GenBank/DDBJ whole genome shotgun (WGS) entry which is preliminary data.</text>
</comment>
<dbReference type="Pfam" id="PF03177">
    <property type="entry name" value="Nucleoporin_C"/>
    <property type="match status" value="1"/>
</dbReference>
<organism evidence="11 12">
    <name type="scientific">Rhodotorula taiwanensis</name>
    <dbReference type="NCBI Taxonomy" id="741276"/>
    <lineage>
        <taxon>Eukaryota</taxon>
        <taxon>Fungi</taxon>
        <taxon>Dikarya</taxon>
        <taxon>Basidiomycota</taxon>
        <taxon>Pucciniomycotina</taxon>
        <taxon>Microbotryomycetes</taxon>
        <taxon>Sporidiobolales</taxon>
        <taxon>Sporidiobolaceae</taxon>
        <taxon>Rhodotorula</taxon>
    </lineage>
</organism>
<feature type="region of interest" description="Disordered" evidence="8">
    <location>
        <begin position="1027"/>
        <end position="1050"/>
    </location>
</feature>
<evidence type="ECO:0000313" key="12">
    <source>
        <dbReference type="Proteomes" id="UP000237144"/>
    </source>
</evidence>
<sequence>MFSGASTPQRTTRRSARASRAPSATPLVASQSPAPPAVARTLGSNLHTGSPAPSRRSGAAAAAAARSQVAVSEVGSAIELDEAARSLRTGATKGDELADKVLVRDEHYSITERKNLPQAVGRIIEASDPYTQPVKAVLDPITGFGLLVSNESCCVWNAASRAPSSTTYTFPLPPQAALPPNVKVFSPLPFASLVPSPSQTRQQQGQREPGLVVVTNTGDITFWESISLSLSGVDRYRSARAPLHPGELVRDLVLLSPTAYLVSTSQARLIAIDVVPGAGRADVSVRILERTVGWAGSVWSAVFGSKAVDPRAGILALAVSQPRAVQAGEGERTVYAVMEKDVQVWKVPVRGGTGGERLVAEMDLFAGILEALAGAKVGNEQWAMNEGQVEIVDAAVTADDRLAVLISHVHDATMAESRSHAIVQFEVGTGGGADCLRVAGLSHLNYQSRPDPRPLSTPRLSVGTGETAFVVFADAVVLVSLSNGESSPRFRWNRLDSSLEEAFPLRSNATRFIGRSMPAYLPAPPSPTETLSLLTSSATSLTVTVSPPQGHRLIASGSEGYKTRRLQTRLEQAIFFGTADAENPFAFDLQPETYEGDLATAAMATSAGILASSSSNMPAILDLRVQLADRVKRSKALIEFINANGLLGKLPRSARQQLSWDAEKLEAALALWQHHNARTVSGSNALGDAVLQYMDQVGEGFGEDPLRLFFRTKTAAVGAVLEIVSAQTKAFVDEQGRSSVEEKAARLLGANQALLASLHAVSRHRASTAKHYGLDYQPAEAEPWTARAPLLEAKQWQLQASELCLREASRDLGARSRDVQRLAGASATSQQLQGAQMDLRRQLADLADLTFTTFEERIAFLQSFMGDANAAEPRKLREQYLAVRPQVIQILVAHEQVSAAFAVAERHRDFESLVRLANDPKFGSAARISGYLDSHGRDFAYPLYTFYLEEGKLRALLEPEEAHRDLLTAFLDSTENDRLAWINDIAIDRFEHATEALTSEATREDSIAQKKVMLSLGKLTQLAQMDQSSLRGEDAQRELEGKSSCPHHSPEQRVLMDVPSIAIDDTLDVVRTQESLAALFSERLSGSESRLSVYEQGRAIAERIAPALHDRPMLAERLASACSSLFAGHVLSTEDLIDVLSLKENVNEQAGDFGMALDVLVRAKDLPEARRRSALAGIWRRVYIQDDWAALKGSMGLTDEEMAAALRNTAFYATIKAAESSDLPKSMYLEPGEAFSSVTPDEISARLPELAADAVQLVQQDYEQENSLLNEALQQGLEAYCQECLRLSRETEPDRSEAEALGGEAVMVE</sequence>
<keyword evidence="4" id="KW-0509">mRNA transport</keyword>
<keyword evidence="5" id="KW-0653">Protein transport</keyword>
<protein>
    <recommendedName>
        <fullName evidence="13">Nucleoporin Nup133/Nup155-like N-terminal domain-containing protein</fullName>
    </recommendedName>
</protein>
<feature type="compositionally biased region" description="Low complexity" evidence="8">
    <location>
        <begin position="1"/>
        <end position="10"/>
    </location>
</feature>
<dbReference type="EMBL" id="PJQD01000025">
    <property type="protein sequence ID" value="POY74363.1"/>
    <property type="molecule type" value="Genomic_DNA"/>
</dbReference>
<feature type="compositionally biased region" description="Basic and acidic residues" evidence="8">
    <location>
        <begin position="1031"/>
        <end position="1041"/>
    </location>
</feature>
<dbReference type="Pfam" id="PF08801">
    <property type="entry name" value="Nucleoporin_N"/>
    <property type="match status" value="1"/>
</dbReference>
<dbReference type="InterPro" id="IPR015943">
    <property type="entry name" value="WD40/YVTN_repeat-like_dom_sf"/>
</dbReference>
<dbReference type="GO" id="GO:0000972">
    <property type="term" value="P:transcription-dependent tethering of RNA polymerase II gene DNA at nuclear periphery"/>
    <property type="evidence" value="ECO:0007669"/>
    <property type="project" value="TreeGrafter"/>
</dbReference>
<feature type="domain" description="Nucleoporin Nup133/Nup155-like C-terminal" evidence="9">
    <location>
        <begin position="803"/>
        <end position="1280"/>
    </location>
</feature>
<comment type="subcellular location">
    <subcellularLocation>
        <location evidence="1">Nucleus envelope</location>
    </subcellularLocation>
</comment>
<dbReference type="GO" id="GO:0017056">
    <property type="term" value="F:structural constituent of nuclear pore"/>
    <property type="evidence" value="ECO:0007669"/>
    <property type="project" value="InterPro"/>
</dbReference>
<feature type="compositionally biased region" description="Low complexity" evidence="8">
    <location>
        <begin position="18"/>
        <end position="32"/>
    </location>
</feature>
<accession>A0A2S5BC79</accession>
<evidence type="ECO:0000256" key="7">
    <source>
        <dbReference type="ARBA" id="ARBA00023242"/>
    </source>
</evidence>
<keyword evidence="6" id="KW-0811">Translocation</keyword>
<dbReference type="GO" id="GO:0016973">
    <property type="term" value="P:poly(A)+ mRNA export from nucleus"/>
    <property type="evidence" value="ECO:0007669"/>
    <property type="project" value="TreeGrafter"/>
</dbReference>
<dbReference type="STRING" id="741276.A0A2S5BC79"/>
<comment type="similarity">
    <text evidence="2">Belongs to the nucleoporin Nup133 family.</text>
</comment>
<keyword evidence="7" id="KW-0539">Nucleus</keyword>
<feature type="compositionally biased region" description="Basic and acidic residues" evidence="8">
    <location>
        <begin position="1289"/>
        <end position="1298"/>
    </location>
</feature>
<evidence type="ECO:0000256" key="5">
    <source>
        <dbReference type="ARBA" id="ARBA00022927"/>
    </source>
</evidence>
<dbReference type="Gene3D" id="2.130.10.10">
    <property type="entry name" value="YVTN repeat-like/Quinoprotein amine dehydrogenase"/>
    <property type="match status" value="1"/>
</dbReference>
<evidence type="ECO:0000256" key="3">
    <source>
        <dbReference type="ARBA" id="ARBA00022448"/>
    </source>
</evidence>
<feature type="region of interest" description="Disordered" evidence="8">
    <location>
        <begin position="1"/>
        <end position="60"/>
    </location>
</feature>
<dbReference type="SUPFAM" id="SSF117289">
    <property type="entry name" value="Nucleoporin domain"/>
    <property type="match status" value="1"/>
</dbReference>
<feature type="domain" description="Nucleoporin Nup133/Nup155-like N-terminal" evidence="10">
    <location>
        <begin position="108"/>
        <end position="491"/>
    </location>
</feature>
<dbReference type="Gene3D" id="1.20.58.1380">
    <property type="match status" value="1"/>
</dbReference>
<dbReference type="Proteomes" id="UP000237144">
    <property type="component" value="Unassembled WGS sequence"/>
</dbReference>
<reference evidence="11 12" key="1">
    <citation type="journal article" date="2018" name="Front. Microbiol.">
        <title>Prospects for Fungal Bioremediation of Acidic Radioactive Waste Sites: Characterization and Genome Sequence of Rhodotorula taiwanensis MD1149.</title>
        <authorList>
            <person name="Tkavc R."/>
            <person name="Matrosova V.Y."/>
            <person name="Grichenko O.E."/>
            <person name="Gostincar C."/>
            <person name="Volpe R.P."/>
            <person name="Klimenkova P."/>
            <person name="Gaidamakova E.K."/>
            <person name="Zhou C.E."/>
            <person name="Stewart B.J."/>
            <person name="Lyman M.G."/>
            <person name="Malfatti S.A."/>
            <person name="Rubinfeld B."/>
            <person name="Courtot M."/>
            <person name="Singh J."/>
            <person name="Dalgard C.L."/>
            <person name="Hamilton T."/>
            <person name="Frey K.G."/>
            <person name="Gunde-Cimerman N."/>
            <person name="Dugan L."/>
            <person name="Daly M.J."/>
        </authorList>
    </citation>
    <scope>NUCLEOTIDE SEQUENCE [LARGE SCALE GENOMIC DNA]</scope>
    <source>
        <strain evidence="11 12">MD1149</strain>
    </source>
</reference>
<evidence type="ECO:0000259" key="10">
    <source>
        <dbReference type="Pfam" id="PF08801"/>
    </source>
</evidence>